<proteinExistence type="predicted"/>
<gene>
    <name evidence="1" type="ORF">OS242_07465</name>
</gene>
<comment type="caution">
    <text evidence="1">The sequence shown here is derived from an EMBL/GenBank/DDBJ whole genome shotgun (WGS) entry which is preliminary data.</text>
</comment>
<name>A0ABT3X2K2_9BACL</name>
<evidence type="ECO:0000313" key="1">
    <source>
        <dbReference type="EMBL" id="MCX7569800.1"/>
    </source>
</evidence>
<protein>
    <submittedName>
        <fullName evidence="1">Uncharacterized protein</fullName>
    </submittedName>
</protein>
<organism evidence="1 2">
    <name type="scientific">Tumebacillus lacus</name>
    <dbReference type="NCBI Taxonomy" id="2995335"/>
    <lineage>
        <taxon>Bacteria</taxon>
        <taxon>Bacillati</taxon>
        <taxon>Bacillota</taxon>
        <taxon>Bacilli</taxon>
        <taxon>Bacillales</taxon>
        <taxon>Alicyclobacillaceae</taxon>
        <taxon>Tumebacillus</taxon>
    </lineage>
</organism>
<reference evidence="1 2" key="1">
    <citation type="submission" date="2022-11" db="EMBL/GenBank/DDBJ databases">
        <title>Study of microbial diversity in lake waters.</title>
        <authorList>
            <person name="Zhang J."/>
        </authorList>
    </citation>
    <scope>NUCLEOTIDE SEQUENCE [LARGE SCALE GENOMIC DNA]</scope>
    <source>
        <strain evidence="1 2">DT12</strain>
    </source>
</reference>
<dbReference type="RefSeq" id="WP_267151053.1">
    <property type="nucleotide sequence ID" value="NZ_JAPMLT010000003.1"/>
</dbReference>
<sequence length="71" mass="7944">METRQSILDEVWSELETTPRMKLNGLLAQMGLSKSMYAKLGDTEAKKLFLGLATRLDDDTLRSVVPMLQSA</sequence>
<dbReference type="EMBL" id="JAPMLT010000003">
    <property type="protein sequence ID" value="MCX7569800.1"/>
    <property type="molecule type" value="Genomic_DNA"/>
</dbReference>
<evidence type="ECO:0000313" key="2">
    <source>
        <dbReference type="Proteomes" id="UP001208017"/>
    </source>
</evidence>
<dbReference type="Proteomes" id="UP001208017">
    <property type="component" value="Unassembled WGS sequence"/>
</dbReference>
<accession>A0ABT3X2K2</accession>
<keyword evidence="2" id="KW-1185">Reference proteome</keyword>